<name>V4KGN4_EUTSA</name>
<gene>
    <name evidence="6" type="ORF">EUTSA_v10012256mg</name>
</gene>
<dbReference type="EMBL" id="KI517809">
    <property type="protein sequence ID" value="ESQ30354.1"/>
    <property type="molecule type" value="Genomic_DNA"/>
</dbReference>
<proteinExistence type="predicted"/>
<dbReference type="STRING" id="72664.V4KGN4"/>
<dbReference type="Pfam" id="PF08662">
    <property type="entry name" value="eIF2A"/>
    <property type="match status" value="1"/>
</dbReference>
<dbReference type="SUPFAM" id="SSF82171">
    <property type="entry name" value="DPP6 N-terminal domain-like"/>
    <property type="match status" value="1"/>
</dbReference>
<dbReference type="PANTHER" id="PTHR14068:SF0">
    <property type="entry name" value="EUKARYOTIC TRANSLATION INITIATION FACTOR 3 SUBUNIT B"/>
    <property type="match status" value="1"/>
</dbReference>
<keyword evidence="7" id="KW-1185">Reference proteome</keyword>
<dbReference type="Proteomes" id="UP000030689">
    <property type="component" value="Unassembled WGS sequence"/>
</dbReference>
<dbReference type="PANTHER" id="PTHR14068">
    <property type="entry name" value="EUKARYOTIC TRANSLATION INITIATION FACTOR 3 EIF3 -RELATED"/>
    <property type="match status" value="1"/>
</dbReference>
<dbReference type="GO" id="GO:0003723">
    <property type="term" value="F:RNA binding"/>
    <property type="evidence" value="ECO:0007669"/>
    <property type="project" value="UniProtKB-KW"/>
</dbReference>
<sequence>MLTKNNTISVYETQTFSLLGDKPMKVDDVVDISCSPTESNLAVLKGCVKKQPAKVAFVQIPGMVELRHTDPPDVYDLDCKMYWQSGQEGPRVRMAAREPSGHRFAMMHGGEGDQSVLPDVSFYTMQNLGKVSKLATLKDKQADALFWSPRGKYIVVAGLKGSFSGQFEFFDVDKLETMNKAEHLMATDIAWGPTGRYVATACTISQETEEGFERGFHWVNVVPPFNPPN</sequence>
<keyword evidence="4" id="KW-0648">Protein biosynthesis</keyword>
<evidence type="ECO:0000256" key="3">
    <source>
        <dbReference type="ARBA" id="ARBA00022884"/>
    </source>
</evidence>
<organism evidence="6 7">
    <name type="scientific">Eutrema salsugineum</name>
    <name type="common">Saltwater cress</name>
    <name type="synonym">Sisymbrium salsugineum</name>
    <dbReference type="NCBI Taxonomy" id="72664"/>
    <lineage>
        <taxon>Eukaryota</taxon>
        <taxon>Viridiplantae</taxon>
        <taxon>Streptophyta</taxon>
        <taxon>Embryophyta</taxon>
        <taxon>Tracheophyta</taxon>
        <taxon>Spermatophyta</taxon>
        <taxon>Magnoliopsida</taxon>
        <taxon>eudicotyledons</taxon>
        <taxon>Gunneridae</taxon>
        <taxon>Pentapetalae</taxon>
        <taxon>rosids</taxon>
        <taxon>malvids</taxon>
        <taxon>Brassicales</taxon>
        <taxon>Brassicaceae</taxon>
        <taxon>Eutremeae</taxon>
        <taxon>Eutrema</taxon>
    </lineage>
</organism>
<dbReference type="KEGG" id="eus:EUTSA_v10012256mg"/>
<evidence type="ECO:0000313" key="7">
    <source>
        <dbReference type="Proteomes" id="UP000030689"/>
    </source>
</evidence>
<dbReference type="InterPro" id="IPR013979">
    <property type="entry name" value="TIF_beta_prop-like"/>
</dbReference>
<evidence type="ECO:0000256" key="2">
    <source>
        <dbReference type="ARBA" id="ARBA00022540"/>
    </source>
</evidence>
<feature type="domain" description="Translation initiation factor beta propellor-like" evidence="5">
    <location>
        <begin position="89"/>
        <end position="206"/>
    </location>
</feature>
<accession>V4KGN4</accession>
<evidence type="ECO:0000313" key="6">
    <source>
        <dbReference type="EMBL" id="ESQ30354.1"/>
    </source>
</evidence>
<dbReference type="InterPro" id="IPR011400">
    <property type="entry name" value="EIF3B"/>
</dbReference>
<dbReference type="Gene3D" id="2.130.10.10">
    <property type="entry name" value="YVTN repeat-like/Quinoprotein amine dehydrogenase"/>
    <property type="match status" value="1"/>
</dbReference>
<keyword evidence="1" id="KW-0963">Cytoplasm</keyword>
<evidence type="ECO:0000259" key="5">
    <source>
        <dbReference type="Pfam" id="PF08662"/>
    </source>
</evidence>
<dbReference type="GO" id="GO:0005852">
    <property type="term" value="C:eukaryotic translation initiation factor 3 complex"/>
    <property type="evidence" value="ECO:0007669"/>
    <property type="project" value="InterPro"/>
</dbReference>
<reference evidence="6 7" key="1">
    <citation type="journal article" date="2013" name="Front. Plant Sci.">
        <title>The Reference Genome of the Halophytic Plant Eutrema salsugineum.</title>
        <authorList>
            <person name="Yang R."/>
            <person name="Jarvis D.E."/>
            <person name="Chen H."/>
            <person name="Beilstein M.A."/>
            <person name="Grimwood J."/>
            <person name="Jenkins J."/>
            <person name="Shu S."/>
            <person name="Prochnik S."/>
            <person name="Xin M."/>
            <person name="Ma C."/>
            <person name="Schmutz J."/>
            <person name="Wing R.A."/>
            <person name="Mitchell-Olds T."/>
            <person name="Schumaker K.S."/>
            <person name="Wang X."/>
        </authorList>
    </citation>
    <scope>NUCLEOTIDE SEQUENCE [LARGE SCALE GENOMIC DNA]</scope>
</reference>
<protein>
    <recommendedName>
        <fullName evidence="5">Translation initiation factor beta propellor-like domain-containing protein</fullName>
    </recommendedName>
</protein>
<dbReference type="GO" id="GO:0003743">
    <property type="term" value="F:translation initiation factor activity"/>
    <property type="evidence" value="ECO:0007669"/>
    <property type="project" value="UniProtKB-KW"/>
</dbReference>
<evidence type="ECO:0000256" key="1">
    <source>
        <dbReference type="ARBA" id="ARBA00022490"/>
    </source>
</evidence>
<dbReference type="InterPro" id="IPR015943">
    <property type="entry name" value="WD40/YVTN_repeat-like_dom_sf"/>
</dbReference>
<evidence type="ECO:0000256" key="4">
    <source>
        <dbReference type="ARBA" id="ARBA00022917"/>
    </source>
</evidence>
<dbReference type="AlphaFoldDB" id="V4KGN4"/>
<keyword evidence="3" id="KW-0694">RNA-binding</keyword>
<keyword evidence="2" id="KW-0396">Initiation factor</keyword>
<dbReference type="GO" id="GO:0031369">
    <property type="term" value="F:translation initiation factor binding"/>
    <property type="evidence" value="ECO:0007669"/>
    <property type="project" value="InterPro"/>
</dbReference>
<dbReference type="eggNOG" id="KOG2314">
    <property type="taxonomic scope" value="Eukaryota"/>
</dbReference>
<dbReference type="Gramene" id="ESQ30354">
    <property type="protein sequence ID" value="ESQ30354"/>
    <property type="gene ID" value="EUTSA_v10012256mg"/>
</dbReference>